<accession>A0A8J3ITL9</accession>
<gene>
    <name evidence="1" type="ORF">KSF_066300</name>
</gene>
<organism evidence="1 2">
    <name type="scientific">Reticulibacter mediterranei</name>
    <dbReference type="NCBI Taxonomy" id="2778369"/>
    <lineage>
        <taxon>Bacteria</taxon>
        <taxon>Bacillati</taxon>
        <taxon>Chloroflexota</taxon>
        <taxon>Ktedonobacteria</taxon>
        <taxon>Ktedonobacterales</taxon>
        <taxon>Reticulibacteraceae</taxon>
        <taxon>Reticulibacter</taxon>
    </lineage>
</organism>
<comment type="caution">
    <text evidence="1">The sequence shown here is derived from an EMBL/GenBank/DDBJ whole genome shotgun (WGS) entry which is preliminary data.</text>
</comment>
<dbReference type="Proteomes" id="UP000597444">
    <property type="component" value="Unassembled WGS sequence"/>
</dbReference>
<evidence type="ECO:0000313" key="2">
    <source>
        <dbReference type="Proteomes" id="UP000597444"/>
    </source>
</evidence>
<dbReference type="AlphaFoldDB" id="A0A8J3ITL9"/>
<name>A0A8J3ITL9_9CHLR</name>
<reference evidence="1" key="1">
    <citation type="submission" date="2020-10" db="EMBL/GenBank/DDBJ databases">
        <title>Taxonomic study of unclassified bacteria belonging to the class Ktedonobacteria.</title>
        <authorList>
            <person name="Yabe S."/>
            <person name="Wang C.M."/>
            <person name="Zheng Y."/>
            <person name="Sakai Y."/>
            <person name="Cavaletti L."/>
            <person name="Monciardini P."/>
            <person name="Donadio S."/>
        </authorList>
    </citation>
    <scope>NUCLEOTIDE SEQUENCE</scope>
    <source>
        <strain evidence="1">ID150040</strain>
    </source>
</reference>
<dbReference type="RefSeq" id="WP_220207194.1">
    <property type="nucleotide sequence ID" value="NZ_BNJK01000001.1"/>
</dbReference>
<proteinExistence type="predicted"/>
<evidence type="ECO:0000313" key="1">
    <source>
        <dbReference type="EMBL" id="GHO96582.1"/>
    </source>
</evidence>
<dbReference type="EMBL" id="BNJK01000001">
    <property type="protein sequence ID" value="GHO96582.1"/>
    <property type="molecule type" value="Genomic_DNA"/>
</dbReference>
<sequence>MIERRKKPTLEQMRTLYPFDVPTLARQAGVETDTLYYALLERPILRNDAEKIIMALSQHTGLRLSFDHIDIIVWEEFLMLWLVRAYADEPAPTGEATEEKYHFVYAQDQQHAATLAGEWLKQHPQLPHHSFTACPEGFRIGDMFVPGRQPRSVE</sequence>
<keyword evidence="2" id="KW-1185">Reference proteome</keyword>
<protein>
    <submittedName>
        <fullName evidence="1">Uncharacterized protein</fullName>
    </submittedName>
</protein>